<feature type="domain" description="TIR" evidence="2">
    <location>
        <begin position="18"/>
        <end position="156"/>
    </location>
</feature>
<proteinExistence type="predicted"/>
<gene>
    <name evidence="3" type="ORF">DCAF_LOCUS12534</name>
</gene>
<dbReference type="PANTHER" id="PTHR32009:SF152">
    <property type="entry name" value="NEUTRAL_ALKALINE INVERTASE"/>
    <property type="match status" value="1"/>
</dbReference>
<dbReference type="SMART" id="SM00255">
    <property type="entry name" value="TIR"/>
    <property type="match status" value="1"/>
</dbReference>
<dbReference type="InterPro" id="IPR035897">
    <property type="entry name" value="Toll_tir_struct_dom_sf"/>
</dbReference>
<dbReference type="Proteomes" id="UP001314170">
    <property type="component" value="Unassembled WGS sequence"/>
</dbReference>
<dbReference type="PANTHER" id="PTHR32009">
    <property type="entry name" value="TMV RESISTANCE PROTEIN N-LIKE"/>
    <property type="match status" value="1"/>
</dbReference>
<comment type="caution">
    <text evidence="3">The sequence shown here is derived from an EMBL/GenBank/DDBJ whole genome shotgun (WGS) entry which is preliminary data.</text>
</comment>
<dbReference type="GO" id="GO:0007165">
    <property type="term" value="P:signal transduction"/>
    <property type="evidence" value="ECO:0007669"/>
    <property type="project" value="InterPro"/>
</dbReference>
<organism evidence="3 4">
    <name type="scientific">Dovyalis caffra</name>
    <dbReference type="NCBI Taxonomy" id="77055"/>
    <lineage>
        <taxon>Eukaryota</taxon>
        <taxon>Viridiplantae</taxon>
        <taxon>Streptophyta</taxon>
        <taxon>Embryophyta</taxon>
        <taxon>Tracheophyta</taxon>
        <taxon>Spermatophyta</taxon>
        <taxon>Magnoliopsida</taxon>
        <taxon>eudicotyledons</taxon>
        <taxon>Gunneridae</taxon>
        <taxon>Pentapetalae</taxon>
        <taxon>rosids</taxon>
        <taxon>fabids</taxon>
        <taxon>Malpighiales</taxon>
        <taxon>Salicaceae</taxon>
        <taxon>Flacourtieae</taxon>
        <taxon>Dovyalis</taxon>
    </lineage>
</organism>
<sequence length="156" mass="17870">MASLCFESHESSSSRHGCTYDVFLSFRGADTRKRFANHLYAALDQAGIYAFWDDNELSLGEEISPHLLQAIQGSKISIVVFSKGYASSRWCLGELIFKKRWNFSKAFDGHEEAFKIETVKVKRWREALEEAKNLSGWTFKVMTNGYVFLSNIQLHS</sequence>
<name>A0AAV1RLC5_9ROSI</name>
<dbReference type="SUPFAM" id="SSF52200">
    <property type="entry name" value="Toll/Interleukin receptor TIR domain"/>
    <property type="match status" value="1"/>
</dbReference>
<evidence type="ECO:0000313" key="3">
    <source>
        <dbReference type="EMBL" id="CAK7337499.1"/>
    </source>
</evidence>
<keyword evidence="4" id="KW-1185">Reference proteome</keyword>
<dbReference type="AlphaFoldDB" id="A0AAV1RLC5"/>
<accession>A0AAV1RLC5</accession>
<dbReference type="InterPro" id="IPR000157">
    <property type="entry name" value="TIR_dom"/>
</dbReference>
<evidence type="ECO:0000313" key="4">
    <source>
        <dbReference type="Proteomes" id="UP001314170"/>
    </source>
</evidence>
<protein>
    <recommendedName>
        <fullName evidence="2">TIR domain-containing protein</fullName>
    </recommendedName>
</protein>
<dbReference type="PROSITE" id="PS50104">
    <property type="entry name" value="TIR"/>
    <property type="match status" value="1"/>
</dbReference>
<dbReference type="Pfam" id="PF01582">
    <property type="entry name" value="TIR"/>
    <property type="match status" value="1"/>
</dbReference>
<dbReference type="Gene3D" id="3.40.50.10140">
    <property type="entry name" value="Toll/interleukin-1 receptor homology (TIR) domain"/>
    <property type="match status" value="2"/>
</dbReference>
<reference evidence="3 4" key="1">
    <citation type="submission" date="2024-01" db="EMBL/GenBank/DDBJ databases">
        <authorList>
            <person name="Waweru B."/>
        </authorList>
    </citation>
    <scope>NUCLEOTIDE SEQUENCE [LARGE SCALE GENOMIC DNA]</scope>
</reference>
<keyword evidence="1" id="KW-0520">NAD</keyword>
<dbReference type="EMBL" id="CAWUPB010001087">
    <property type="protein sequence ID" value="CAK7337499.1"/>
    <property type="molecule type" value="Genomic_DNA"/>
</dbReference>
<evidence type="ECO:0000256" key="1">
    <source>
        <dbReference type="ARBA" id="ARBA00023027"/>
    </source>
</evidence>
<evidence type="ECO:0000259" key="2">
    <source>
        <dbReference type="PROSITE" id="PS50104"/>
    </source>
</evidence>